<reference evidence="2" key="1">
    <citation type="journal article" date="2023" name="Mol. Phylogenet. Evol.">
        <title>Genome-scale phylogeny and comparative genomics of the fungal order Sordariales.</title>
        <authorList>
            <person name="Hensen N."/>
            <person name="Bonometti L."/>
            <person name="Westerberg I."/>
            <person name="Brannstrom I.O."/>
            <person name="Guillou S."/>
            <person name="Cros-Aarteil S."/>
            <person name="Calhoun S."/>
            <person name="Haridas S."/>
            <person name="Kuo A."/>
            <person name="Mondo S."/>
            <person name="Pangilinan J."/>
            <person name="Riley R."/>
            <person name="LaButti K."/>
            <person name="Andreopoulos B."/>
            <person name="Lipzen A."/>
            <person name="Chen C."/>
            <person name="Yan M."/>
            <person name="Daum C."/>
            <person name="Ng V."/>
            <person name="Clum A."/>
            <person name="Steindorff A."/>
            <person name="Ohm R.A."/>
            <person name="Martin F."/>
            <person name="Silar P."/>
            <person name="Natvig D.O."/>
            <person name="Lalanne C."/>
            <person name="Gautier V."/>
            <person name="Ament-Velasquez S.L."/>
            <person name="Kruys A."/>
            <person name="Hutchinson M.I."/>
            <person name="Powell A.J."/>
            <person name="Barry K."/>
            <person name="Miller A.N."/>
            <person name="Grigoriev I.V."/>
            <person name="Debuchy R."/>
            <person name="Gladieux P."/>
            <person name="Hiltunen Thoren M."/>
            <person name="Johannesson H."/>
        </authorList>
    </citation>
    <scope>NUCLEOTIDE SEQUENCE</scope>
    <source>
        <strain evidence="2">CBS 532.94</strain>
    </source>
</reference>
<gene>
    <name evidence="2" type="ORF">C8A03DRAFT_35751</name>
</gene>
<accession>A0AAN7H9E5</accession>
<protein>
    <submittedName>
        <fullName evidence="2">Uncharacterized protein</fullName>
    </submittedName>
</protein>
<evidence type="ECO:0000313" key="2">
    <source>
        <dbReference type="EMBL" id="KAK4236342.1"/>
    </source>
</evidence>
<dbReference type="Proteomes" id="UP001303760">
    <property type="component" value="Unassembled WGS sequence"/>
</dbReference>
<sequence>MATAPLSHANAPHPRPHRRTIEPVCVEDAEYLARAIDYPAHKNHPLFHMAFPRAPGVEVSEKQEDELVRWRAEYIRWRIGYQEHATTDGREALRKIRLEDGTVVGMFGWVVKRSPEEASLSESTTAEATNVCNEQKPPLWLPEVADVSAWTELSSAMEAQWDLATFDGGQPFRERVSPKRPSLSPVATADPGQDSDDEWLWDNEGPTRYGTGMIHFYIDPLNLFVGVNDIGPQFDLHHYVPVVKLGDSGTAKDATCILDEMSWPAPSRSPVRNCRPSKGRSRSTTTATGTVKVWSYGAYLLSGRFNRMDKKLRQLVAQCLCDQPAQRPGLNELKGVVANNIQNTNRAGEDSNLSVLQWVQQHRPILATQQPHWVDLPGKRFC</sequence>
<feature type="region of interest" description="Disordered" evidence="1">
    <location>
        <begin position="1"/>
        <end position="20"/>
    </location>
</feature>
<organism evidence="2 3">
    <name type="scientific">Achaetomium macrosporum</name>
    <dbReference type="NCBI Taxonomy" id="79813"/>
    <lineage>
        <taxon>Eukaryota</taxon>
        <taxon>Fungi</taxon>
        <taxon>Dikarya</taxon>
        <taxon>Ascomycota</taxon>
        <taxon>Pezizomycotina</taxon>
        <taxon>Sordariomycetes</taxon>
        <taxon>Sordariomycetidae</taxon>
        <taxon>Sordariales</taxon>
        <taxon>Chaetomiaceae</taxon>
        <taxon>Achaetomium</taxon>
    </lineage>
</organism>
<evidence type="ECO:0000256" key="1">
    <source>
        <dbReference type="SAM" id="MobiDB-lite"/>
    </source>
</evidence>
<feature type="region of interest" description="Disordered" evidence="1">
    <location>
        <begin position="172"/>
        <end position="199"/>
    </location>
</feature>
<feature type="region of interest" description="Disordered" evidence="1">
    <location>
        <begin position="267"/>
        <end position="286"/>
    </location>
</feature>
<name>A0AAN7H9E5_9PEZI</name>
<proteinExistence type="predicted"/>
<keyword evidence="3" id="KW-1185">Reference proteome</keyword>
<comment type="caution">
    <text evidence="2">The sequence shown here is derived from an EMBL/GenBank/DDBJ whole genome shotgun (WGS) entry which is preliminary data.</text>
</comment>
<dbReference type="AlphaFoldDB" id="A0AAN7H9E5"/>
<reference evidence="2" key="2">
    <citation type="submission" date="2023-05" db="EMBL/GenBank/DDBJ databases">
        <authorList>
            <consortium name="Lawrence Berkeley National Laboratory"/>
            <person name="Steindorff A."/>
            <person name="Hensen N."/>
            <person name="Bonometti L."/>
            <person name="Westerberg I."/>
            <person name="Brannstrom I.O."/>
            <person name="Guillou S."/>
            <person name="Cros-Aarteil S."/>
            <person name="Calhoun S."/>
            <person name="Haridas S."/>
            <person name="Kuo A."/>
            <person name="Mondo S."/>
            <person name="Pangilinan J."/>
            <person name="Riley R."/>
            <person name="Labutti K."/>
            <person name="Andreopoulos B."/>
            <person name="Lipzen A."/>
            <person name="Chen C."/>
            <person name="Yanf M."/>
            <person name="Daum C."/>
            <person name="Ng V."/>
            <person name="Clum A."/>
            <person name="Ohm R."/>
            <person name="Martin F."/>
            <person name="Silar P."/>
            <person name="Natvig D."/>
            <person name="Lalanne C."/>
            <person name="Gautier V."/>
            <person name="Ament-Velasquez S.L."/>
            <person name="Kruys A."/>
            <person name="Hutchinson M.I."/>
            <person name="Powell A.J."/>
            <person name="Barry K."/>
            <person name="Miller A.N."/>
            <person name="Grigoriev I.V."/>
            <person name="Debuchy R."/>
            <person name="Gladieux P."/>
            <person name="Thoren M.H."/>
            <person name="Johannesson H."/>
        </authorList>
    </citation>
    <scope>NUCLEOTIDE SEQUENCE</scope>
    <source>
        <strain evidence="2">CBS 532.94</strain>
    </source>
</reference>
<evidence type="ECO:0000313" key="3">
    <source>
        <dbReference type="Proteomes" id="UP001303760"/>
    </source>
</evidence>
<dbReference type="EMBL" id="MU860198">
    <property type="protein sequence ID" value="KAK4236342.1"/>
    <property type="molecule type" value="Genomic_DNA"/>
</dbReference>